<gene>
    <name evidence="2" type="ORF">COCCADRAFT_101938</name>
</gene>
<keyword evidence="1" id="KW-0472">Membrane</keyword>
<dbReference type="EMBL" id="KI964671">
    <property type="protein sequence ID" value="EUC31193.1"/>
    <property type="molecule type" value="Genomic_DNA"/>
</dbReference>
<protein>
    <submittedName>
        <fullName evidence="2">Uncharacterized protein</fullName>
    </submittedName>
</protein>
<accession>W6XZR5</accession>
<sequence>MRFQLALSTCRVRGLRVCVVVVHVVGAGLAFLSAGLLSHSPQPSPENVKLSRCYAQHVCVRPCVCM</sequence>
<evidence type="ECO:0000256" key="1">
    <source>
        <dbReference type="SAM" id="Phobius"/>
    </source>
</evidence>
<dbReference type="Proteomes" id="UP000053841">
    <property type="component" value="Unassembled WGS sequence"/>
</dbReference>
<evidence type="ECO:0000313" key="2">
    <source>
        <dbReference type="EMBL" id="EUC31193.1"/>
    </source>
</evidence>
<dbReference type="GeneID" id="19142457"/>
<dbReference type="KEGG" id="bze:COCCADRAFT_101938"/>
<feature type="transmembrane region" description="Helical" evidence="1">
    <location>
        <begin position="12"/>
        <end position="37"/>
    </location>
</feature>
<keyword evidence="1" id="KW-0812">Transmembrane</keyword>
<dbReference type="RefSeq" id="XP_007714497.1">
    <property type="nucleotide sequence ID" value="XM_007716307.1"/>
</dbReference>
<name>W6XZR5_COCC2</name>
<keyword evidence="3" id="KW-1185">Reference proteome</keyword>
<dbReference type="HOGENOM" id="CLU_2830837_0_0_1"/>
<dbReference type="AlphaFoldDB" id="W6XZR5"/>
<reference evidence="2 3" key="1">
    <citation type="journal article" date="2013" name="PLoS Genet.">
        <title>Comparative genome structure, secondary metabolite, and effector coding capacity across Cochliobolus pathogens.</title>
        <authorList>
            <person name="Condon B.J."/>
            <person name="Leng Y."/>
            <person name="Wu D."/>
            <person name="Bushley K.E."/>
            <person name="Ohm R.A."/>
            <person name="Otillar R."/>
            <person name="Martin J."/>
            <person name="Schackwitz W."/>
            <person name="Grimwood J."/>
            <person name="MohdZainudin N."/>
            <person name="Xue C."/>
            <person name="Wang R."/>
            <person name="Manning V.A."/>
            <person name="Dhillon B."/>
            <person name="Tu Z.J."/>
            <person name="Steffenson B.J."/>
            <person name="Salamov A."/>
            <person name="Sun H."/>
            <person name="Lowry S."/>
            <person name="LaButti K."/>
            <person name="Han J."/>
            <person name="Copeland A."/>
            <person name="Lindquist E."/>
            <person name="Barry K."/>
            <person name="Schmutz J."/>
            <person name="Baker S.E."/>
            <person name="Ciuffetti L.M."/>
            <person name="Grigoriev I.V."/>
            <person name="Zhong S."/>
            <person name="Turgeon B.G."/>
        </authorList>
    </citation>
    <scope>NUCLEOTIDE SEQUENCE [LARGE SCALE GENOMIC DNA]</scope>
    <source>
        <strain evidence="2 3">26-R-13</strain>
    </source>
</reference>
<evidence type="ECO:0000313" key="3">
    <source>
        <dbReference type="Proteomes" id="UP000053841"/>
    </source>
</evidence>
<proteinExistence type="predicted"/>
<organism evidence="2 3">
    <name type="scientific">Cochliobolus carbonum (strain 26-R-13)</name>
    <name type="common">Maize leaf spot fungus</name>
    <name type="synonym">Bipolaris zeicola</name>
    <dbReference type="NCBI Taxonomy" id="930089"/>
    <lineage>
        <taxon>Eukaryota</taxon>
        <taxon>Fungi</taxon>
        <taxon>Dikarya</taxon>
        <taxon>Ascomycota</taxon>
        <taxon>Pezizomycotina</taxon>
        <taxon>Dothideomycetes</taxon>
        <taxon>Pleosporomycetidae</taxon>
        <taxon>Pleosporales</taxon>
        <taxon>Pleosporineae</taxon>
        <taxon>Pleosporaceae</taxon>
        <taxon>Bipolaris</taxon>
    </lineage>
</organism>
<keyword evidence="1" id="KW-1133">Transmembrane helix</keyword>